<name>A0A939LUL3_9MICO</name>
<feature type="domain" description="ABC transporter" evidence="5">
    <location>
        <begin position="7"/>
        <end position="249"/>
    </location>
</feature>
<keyword evidence="4 6" id="KW-0067">ATP-binding</keyword>
<dbReference type="SUPFAM" id="SSF52540">
    <property type="entry name" value="P-loop containing nucleoside triphosphate hydrolases"/>
    <property type="match status" value="2"/>
</dbReference>
<dbReference type="InterPro" id="IPR027417">
    <property type="entry name" value="P-loop_NTPase"/>
</dbReference>
<reference evidence="6" key="1">
    <citation type="submission" date="2021-03" db="EMBL/GenBank/DDBJ databases">
        <title>Leucobacter chromiisoli sp. nov., isolated from chromium-containing soil of chemical plant.</title>
        <authorList>
            <person name="Xu Z."/>
        </authorList>
    </citation>
    <scope>NUCLEOTIDE SEQUENCE</scope>
    <source>
        <strain evidence="6">A2</strain>
    </source>
</reference>
<dbReference type="PROSITE" id="PS50893">
    <property type="entry name" value="ABC_TRANSPORTER_2"/>
    <property type="match status" value="2"/>
</dbReference>
<dbReference type="PROSITE" id="PS00211">
    <property type="entry name" value="ABC_TRANSPORTER_1"/>
    <property type="match status" value="1"/>
</dbReference>
<evidence type="ECO:0000259" key="5">
    <source>
        <dbReference type="PROSITE" id="PS50893"/>
    </source>
</evidence>
<evidence type="ECO:0000256" key="1">
    <source>
        <dbReference type="ARBA" id="ARBA00022448"/>
    </source>
</evidence>
<dbReference type="Pfam" id="PF00005">
    <property type="entry name" value="ABC_tran"/>
    <property type="match status" value="2"/>
</dbReference>
<dbReference type="AlphaFoldDB" id="A0A939LUL3"/>
<gene>
    <name evidence="6" type="ORF">J4H91_07125</name>
</gene>
<organism evidence="6 7">
    <name type="scientific">Leucobacter ruminantium</name>
    <dbReference type="NCBI Taxonomy" id="1289170"/>
    <lineage>
        <taxon>Bacteria</taxon>
        <taxon>Bacillati</taxon>
        <taxon>Actinomycetota</taxon>
        <taxon>Actinomycetes</taxon>
        <taxon>Micrococcales</taxon>
        <taxon>Microbacteriaceae</taxon>
        <taxon>Leucobacter</taxon>
    </lineage>
</organism>
<comment type="caution">
    <text evidence="6">The sequence shown here is derived from an EMBL/GenBank/DDBJ whole genome shotgun (WGS) entry which is preliminary data.</text>
</comment>
<keyword evidence="2" id="KW-0677">Repeat</keyword>
<dbReference type="CDD" id="cd03215">
    <property type="entry name" value="ABC_Carb_Monos_II"/>
    <property type="match status" value="1"/>
</dbReference>
<protein>
    <submittedName>
        <fullName evidence="6">Sugar ABC transporter ATP-binding protein</fullName>
    </submittedName>
</protein>
<dbReference type="InterPro" id="IPR003439">
    <property type="entry name" value="ABC_transporter-like_ATP-bd"/>
</dbReference>
<dbReference type="RefSeq" id="WP_208045571.1">
    <property type="nucleotide sequence ID" value="NZ_JAGDYL010000009.1"/>
</dbReference>
<dbReference type="InterPro" id="IPR050107">
    <property type="entry name" value="ABC_carbohydrate_import_ATPase"/>
</dbReference>
<dbReference type="EMBL" id="JAGDYL010000009">
    <property type="protein sequence ID" value="MBO1805090.1"/>
    <property type="molecule type" value="Genomic_DNA"/>
</dbReference>
<feature type="domain" description="ABC transporter" evidence="5">
    <location>
        <begin position="261"/>
        <end position="498"/>
    </location>
</feature>
<dbReference type="InterPro" id="IPR003593">
    <property type="entry name" value="AAA+_ATPase"/>
</dbReference>
<evidence type="ECO:0000313" key="6">
    <source>
        <dbReference type="EMBL" id="MBO1805090.1"/>
    </source>
</evidence>
<dbReference type="GO" id="GO:0005524">
    <property type="term" value="F:ATP binding"/>
    <property type="evidence" value="ECO:0007669"/>
    <property type="project" value="UniProtKB-KW"/>
</dbReference>
<dbReference type="InterPro" id="IPR017871">
    <property type="entry name" value="ABC_transporter-like_CS"/>
</dbReference>
<dbReference type="PANTHER" id="PTHR43790:SF9">
    <property type="entry name" value="GALACTOFURANOSE TRANSPORTER ATP-BINDING PROTEIN YTFR"/>
    <property type="match status" value="1"/>
</dbReference>
<proteinExistence type="predicted"/>
<accession>A0A939LUL3</accession>
<evidence type="ECO:0000256" key="3">
    <source>
        <dbReference type="ARBA" id="ARBA00022741"/>
    </source>
</evidence>
<evidence type="ECO:0000256" key="4">
    <source>
        <dbReference type="ARBA" id="ARBA00022840"/>
    </source>
</evidence>
<dbReference type="CDD" id="cd03216">
    <property type="entry name" value="ABC_Carb_Monos_I"/>
    <property type="match status" value="1"/>
</dbReference>
<dbReference type="GO" id="GO:0016887">
    <property type="term" value="F:ATP hydrolysis activity"/>
    <property type="evidence" value="ECO:0007669"/>
    <property type="project" value="InterPro"/>
</dbReference>
<dbReference type="Gene3D" id="3.40.50.300">
    <property type="entry name" value="P-loop containing nucleotide triphosphate hydrolases"/>
    <property type="match status" value="2"/>
</dbReference>
<keyword evidence="3" id="KW-0547">Nucleotide-binding</keyword>
<evidence type="ECO:0000256" key="2">
    <source>
        <dbReference type="ARBA" id="ARBA00022737"/>
    </source>
</evidence>
<evidence type="ECO:0000313" key="7">
    <source>
        <dbReference type="Proteomes" id="UP000664398"/>
    </source>
</evidence>
<dbReference type="SMART" id="SM00382">
    <property type="entry name" value="AAA"/>
    <property type="match status" value="2"/>
</dbReference>
<keyword evidence="1" id="KW-0813">Transport</keyword>
<dbReference type="PANTHER" id="PTHR43790">
    <property type="entry name" value="CARBOHYDRATE TRANSPORT ATP-BINDING PROTEIN MG119-RELATED"/>
    <property type="match status" value="1"/>
</dbReference>
<dbReference type="Proteomes" id="UP000664398">
    <property type="component" value="Unassembled WGS sequence"/>
</dbReference>
<sequence length="500" mass="54172">MAQGTALSIRNLSKTFPGQRALQDFHIEVERGQIHALVGENGSGKSTFIKSLSGYHEPDPGAEIVVSGVKLAVPYAPPVARKHGIAFIHQDLGLVADLTVAENLALPRGFHTNAIGGINWRAERQDARKLLERFGHGEIDPDERLGNLPLATQTIIAVARALADDDEAHVIVLDEPTASMPHAEVERLLASVRDIAASGVGVIYVSHRLEEIFQLCDRVTAIRDGRNVGTHDVADLDYDSLVELIVGDSLIPFDPCDPGTVRDEVVVKFDGLSGGLVQKASGEIRAGEIVGVTGLLGSGSDDLGKLLFGAIQKRGGSLSIGGDSTPLKSPGHAMDRGISYVPGDRQREGIFRPLSLTDNAMLTDLRRFFRGGWRRRKPETEYARDLFQKLNVRPNDPDRPIYSLSGGNAQKVVLAKWLNLDPSFVIFDEPVQGIDIGAKTEVYNVIGRTAADGAAVMIVSTELDDIARLCHRILVMREGRVVAELTGADKNRARISELTY</sequence>
<keyword evidence="7" id="KW-1185">Reference proteome</keyword>